<protein>
    <submittedName>
        <fullName evidence="3">Uncharacterized protein</fullName>
    </submittedName>
</protein>
<keyword evidence="4" id="KW-1185">Reference proteome</keyword>
<comment type="caution">
    <text evidence="3">The sequence shown here is derived from an EMBL/GenBank/DDBJ whole genome shotgun (WGS) entry which is preliminary data.</text>
</comment>
<keyword evidence="1" id="KW-0175">Coiled coil</keyword>
<feature type="compositionally biased region" description="Basic residues" evidence="2">
    <location>
        <begin position="111"/>
        <end position="120"/>
    </location>
</feature>
<evidence type="ECO:0000313" key="4">
    <source>
        <dbReference type="Proteomes" id="UP001201812"/>
    </source>
</evidence>
<gene>
    <name evidence="3" type="ORF">DdX_14526</name>
</gene>
<name>A0AAD4MS03_9BILA</name>
<organism evidence="3 4">
    <name type="scientific">Ditylenchus destructor</name>
    <dbReference type="NCBI Taxonomy" id="166010"/>
    <lineage>
        <taxon>Eukaryota</taxon>
        <taxon>Metazoa</taxon>
        <taxon>Ecdysozoa</taxon>
        <taxon>Nematoda</taxon>
        <taxon>Chromadorea</taxon>
        <taxon>Rhabditida</taxon>
        <taxon>Tylenchina</taxon>
        <taxon>Tylenchomorpha</taxon>
        <taxon>Sphaerularioidea</taxon>
        <taxon>Anguinidae</taxon>
        <taxon>Anguininae</taxon>
        <taxon>Ditylenchus</taxon>
    </lineage>
</organism>
<sequence length="120" mass="13811">MLNSKNAELQKCRKELAKRKVDEKLVLELRNENKKLICESETLKRTSEAQSQTLKTELENAKTMNERLSGMNMELQKEAERLWKKVYKSPNSGQGSSKVKKEDDNSGPTSPKKKKTKDLQ</sequence>
<reference evidence="3" key="1">
    <citation type="submission" date="2022-01" db="EMBL/GenBank/DDBJ databases">
        <title>Genome Sequence Resource for Two Populations of Ditylenchus destructor, the Migratory Endoparasitic Phytonematode.</title>
        <authorList>
            <person name="Zhang H."/>
            <person name="Lin R."/>
            <person name="Xie B."/>
        </authorList>
    </citation>
    <scope>NUCLEOTIDE SEQUENCE</scope>
    <source>
        <strain evidence="3">BazhouSP</strain>
    </source>
</reference>
<evidence type="ECO:0000256" key="1">
    <source>
        <dbReference type="SAM" id="Coils"/>
    </source>
</evidence>
<feature type="region of interest" description="Disordered" evidence="2">
    <location>
        <begin position="82"/>
        <end position="120"/>
    </location>
</feature>
<evidence type="ECO:0000313" key="3">
    <source>
        <dbReference type="EMBL" id="KAI1704025.1"/>
    </source>
</evidence>
<proteinExistence type="predicted"/>
<dbReference type="AlphaFoldDB" id="A0AAD4MS03"/>
<accession>A0AAD4MS03</accession>
<dbReference type="Proteomes" id="UP001201812">
    <property type="component" value="Unassembled WGS sequence"/>
</dbReference>
<feature type="coiled-coil region" evidence="1">
    <location>
        <begin position="26"/>
        <end position="78"/>
    </location>
</feature>
<dbReference type="EMBL" id="JAKKPZ010000073">
    <property type="protein sequence ID" value="KAI1704025.1"/>
    <property type="molecule type" value="Genomic_DNA"/>
</dbReference>
<evidence type="ECO:0000256" key="2">
    <source>
        <dbReference type="SAM" id="MobiDB-lite"/>
    </source>
</evidence>